<evidence type="ECO:0000259" key="2">
    <source>
        <dbReference type="Pfam" id="PF04389"/>
    </source>
</evidence>
<evidence type="ECO:0000256" key="1">
    <source>
        <dbReference type="SAM" id="Phobius"/>
    </source>
</evidence>
<dbReference type="AlphaFoldDB" id="A0A0F9EUS5"/>
<keyword evidence="1" id="KW-1133">Transmembrane helix</keyword>
<feature type="transmembrane region" description="Helical" evidence="1">
    <location>
        <begin position="24"/>
        <end position="57"/>
    </location>
</feature>
<dbReference type="GO" id="GO:0008235">
    <property type="term" value="F:metalloexopeptidase activity"/>
    <property type="evidence" value="ECO:0007669"/>
    <property type="project" value="InterPro"/>
</dbReference>
<dbReference type="Pfam" id="PF04389">
    <property type="entry name" value="Peptidase_M28"/>
    <property type="match status" value="1"/>
</dbReference>
<keyword evidence="1" id="KW-0812">Transmembrane</keyword>
<feature type="domain" description="Peptidase M28" evidence="2">
    <location>
        <begin position="96"/>
        <end position="279"/>
    </location>
</feature>
<reference evidence="3" key="1">
    <citation type="journal article" date="2015" name="Nature">
        <title>Complex archaea that bridge the gap between prokaryotes and eukaryotes.</title>
        <authorList>
            <person name="Spang A."/>
            <person name="Saw J.H."/>
            <person name="Jorgensen S.L."/>
            <person name="Zaremba-Niedzwiedzka K."/>
            <person name="Martijn J."/>
            <person name="Lind A.E."/>
            <person name="van Eijk R."/>
            <person name="Schleper C."/>
            <person name="Guy L."/>
            <person name="Ettema T.J."/>
        </authorList>
    </citation>
    <scope>NUCLEOTIDE SEQUENCE</scope>
</reference>
<feature type="transmembrane region" description="Helical" evidence="1">
    <location>
        <begin position="64"/>
        <end position="87"/>
    </location>
</feature>
<dbReference type="InterPro" id="IPR007484">
    <property type="entry name" value="Peptidase_M28"/>
</dbReference>
<name>A0A0F9EUS5_9ZZZZ</name>
<dbReference type="Gene3D" id="3.40.630.10">
    <property type="entry name" value="Zn peptidases"/>
    <property type="match status" value="1"/>
</dbReference>
<dbReference type="EMBL" id="LAZR01023635">
    <property type="protein sequence ID" value="KKL77838.1"/>
    <property type="molecule type" value="Genomic_DNA"/>
</dbReference>
<dbReference type="PANTHER" id="PTHR12147:SF26">
    <property type="entry name" value="PEPTIDASE M28 DOMAIN-CONTAINING PROTEIN"/>
    <property type="match status" value="1"/>
</dbReference>
<gene>
    <name evidence="3" type="ORF">LCGC14_2030900</name>
</gene>
<organism evidence="3">
    <name type="scientific">marine sediment metagenome</name>
    <dbReference type="NCBI Taxonomy" id="412755"/>
    <lineage>
        <taxon>unclassified sequences</taxon>
        <taxon>metagenomes</taxon>
        <taxon>ecological metagenomes</taxon>
    </lineage>
</organism>
<dbReference type="InterPro" id="IPR045175">
    <property type="entry name" value="M28_fam"/>
</dbReference>
<protein>
    <recommendedName>
        <fullName evidence="2">Peptidase M28 domain-containing protein</fullName>
    </recommendedName>
</protein>
<dbReference type="PANTHER" id="PTHR12147">
    <property type="entry name" value="METALLOPEPTIDASE M28 FAMILY MEMBER"/>
    <property type="match status" value="1"/>
</dbReference>
<sequence>KNLILFTGHTDSALQFNLLKLGLLYPIISLLGFGILFSWIFISGIFSLITITTFIFNLPVIYEFFYIIAVWFLIIGGLPLVLLLFFVSPGEKANKVPGAVDNLSAVAVVLGIGRYLKENSGIIPENTEIRLIAFGCEEAFLRGAFRYVEAHKEELKKYNAVCINLEMIQDPKRSIVLDYEPTTKTRHSEEVIQKAIKSAESVGLTLKRSAMGGNSGIEKLVGKMTGGTDAAAFSKSNIKAITIMATNFLKLTQFYHTYRDTLDKIEKGALENVLKICISYLKNESKSFLGDKIVSL</sequence>
<keyword evidence="1" id="KW-0472">Membrane</keyword>
<dbReference type="SUPFAM" id="SSF53187">
    <property type="entry name" value="Zn-dependent exopeptidases"/>
    <property type="match status" value="1"/>
</dbReference>
<comment type="caution">
    <text evidence="3">The sequence shown here is derived from an EMBL/GenBank/DDBJ whole genome shotgun (WGS) entry which is preliminary data.</text>
</comment>
<dbReference type="GO" id="GO:0006508">
    <property type="term" value="P:proteolysis"/>
    <property type="evidence" value="ECO:0007669"/>
    <property type="project" value="InterPro"/>
</dbReference>
<feature type="non-terminal residue" evidence="3">
    <location>
        <position position="1"/>
    </location>
</feature>
<accession>A0A0F9EUS5</accession>
<proteinExistence type="predicted"/>
<evidence type="ECO:0000313" key="3">
    <source>
        <dbReference type="EMBL" id="KKL77838.1"/>
    </source>
</evidence>